<keyword evidence="4" id="KW-0788">Thiol protease</keyword>
<dbReference type="InterPro" id="IPR038765">
    <property type="entry name" value="Papain-like_cys_pep_sf"/>
</dbReference>
<evidence type="ECO:0000256" key="1">
    <source>
        <dbReference type="ARBA" id="ARBA00007074"/>
    </source>
</evidence>
<evidence type="ECO:0000259" key="6">
    <source>
        <dbReference type="PROSITE" id="PS51935"/>
    </source>
</evidence>
<keyword evidence="8" id="KW-1185">Reference proteome</keyword>
<dbReference type="GO" id="GO:0016787">
    <property type="term" value="F:hydrolase activity"/>
    <property type="evidence" value="ECO:0007669"/>
    <property type="project" value="UniProtKB-KW"/>
</dbReference>
<feature type="region of interest" description="Disordered" evidence="5">
    <location>
        <begin position="1"/>
        <end position="28"/>
    </location>
</feature>
<dbReference type="RefSeq" id="WP_117351271.1">
    <property type="nucleotide sequence ID" value="NZ_CP020083.1"/>
</dbReference>
<dbReference type="Pfam" id="PF00877">
    <property type="entry name" value="NLPC_P60"/>
    <property type="match status" value="1"/>
</dbReference>
<dbReference type="EMBL" id="CP020083">
    <property type="protein sequence ID" value="ASR50328.1"/>
    <property type="molecule type" value="Genomic_DNA"/>
</dbReference>
<dbReference type="PROSITE" id="PS51935">
    <property type="entry name" value="NLPC_P60"/>
    <property type="match status" value="1"/>
</dbReference>
<dbReference type="InterPro" id="IPR000064">
    <property type="entry name" value="NLP_P60_dom"/>
</dbReference>
<evidence type="ECO:0000256" key="2">
    <source>
        <dbReference type="ARBA" id="ARBA00022670"/>
    </source>
</evidence>
<dbReference type="InterPro" id="IPR041382">
    <property type="entry name" value="SH3_16"/>
</dbReference>
<reference evidence="7 8" key="1">
    <citation type="submission" date="2017-03" db="EMBL/GenBank/DDBJ databases">
        <title>Complete genome sequence of Blastomonas fulva degrading microcsystin LR.</title>
        <authorList>
            <person name="Lee H.-g."/>
            <person name="Jin L."/>
            <person name="oh H.-M."/>
        </authorList>
    </citation>
    <scope>NUCLEOTIDE SEQUENCE [LARGE SCALE GENOMIC DNA]</scope>
    <source>
        <strain evidence="7 8">T2</strain>
    </source>
</reference>
<accession>A0ABM6M334</accession>
<evidence type="ECO:0000256" key="4">
    <source>
        <dbReference type="ARBA" id="ARBA00022807"/>
    </source>
</evidence>
<sequence length="323" mass="33782">MTHSSGSLAPHSKAASLAGGPASEAADTRADPVQQFVLTGPVTDYDPRVTPIRGDLADIALAGRFFAPHYVAPQIHRVAASGAMLRKAGAGDAQAVSQLLPGEAFALLDSTGDWGWGYGLHDGYCGYVRLDQITLGSADPSHVVHSRSALVFAEPSIKTPMVAALPMGARIAVDATSECGRFLSVACGWMSARHAVPLAEQGCDPVDRALQLVGAPYLWGGRGGDALDCSGLVQLVLGLAGIAAPRDSDQQMAALGRALADDEPLQRGDLVFFPGHVGIMMDADTLVHANAHWMQVVAEPLADVIARFPETTLQPVLARKRIA</sequence>
<dbReference type="GeneID" id="303484271"/>
<keyword evidence="3 7" id="KW-0378">Hydrolase</keyword>
<dbReference type="PANTHER" id="PTHR47359">
    <property type="entry name" value="PEPTIDOGLYCAN DL-ENDOPEPTIDASE CWLO"/>
    <property type="match status" value="1"/>
</dbReference>
<dbReference type="Gene3D" id="3.90.1720.10">
    <property type="entry name" value="endopeptidase domain like (from Nostoc punctiforme)"/>
    <property type="match status" value="1"/>
</dbReference>
<keyword evidence="2" id="KW-0645">Protease</keyword>
<dbReference type="SUPFAM" id="SSF54001">
    <property type="entry name" value="Cysteine proteinases"/>
    <property type="match status" value="1"/>
</dbReference>
<organism evidence="7 8">
    <name type="scientific">Blastomonas fulva</name>
    <dbReference type="NCBI Taxonomy" id="1550728"/>
    <lineage>
        <taxon>Bacteria</taxon>
        <taxon>Pseudomonadati</taxon>
        <taxon>Pseudomonadota</taxon>
        <taxon>Alphaproteobacteria</taxon>
        <taxon>Sphingomonadales</taxon>
        <taxon>Sphingomonadaceae</taxon>
        <taxon>Blastomonas</taxon>
    </lineage>
</organism>
<feature type="domain" description="NlpC/P60" evidence="6">
    <location>
        <begin position="199"/>
        <end position="323"/>
    </location>
</feature>
<comment type="similarity">
    <text evidence="1">Belongs to the peptidase C40 family.</text>
</comment>
<name>A0ABM6M334_9SPHN</name>
<dbReference type="InterPro" id="IPR051794">
    <property type="entry name" value="PG_Endopeptidase_C40"/>
</dbReference>
<evidence type="ECO:0000313" key="8">
    <source>
        <dbReference type="Proteomes" id="UP000258016"/>
    </source>
</evidence>
<evidence type="ECO:0000256" key="5">
    <source>
        <dbReference type="SAM" id="MobiDB-lite"/>
    </source>
</evidence>
<dbReference type="PANTHER" id="PTHR47359:SF3">
    <property type="entry name" value="NLP_P60 DOMAIN-CONTAINING PROTEIN-RELATED"/>
    <property type="match status" value="1"/>
</dbReference>
<evidence type="ECO:0000313" key="7">
    <source>
        <dbReference type="EMBL" id="ASR50328.1"/>
    </source>
</evidence>
<protein>
    <submittedName>
        <fullName evidence="7">Glycoside hydrolase</fullName>
    </submittedName>
</protein>
<gene>
    <name evidence="7" type="ORF">B5J99_01640</name>
</gene>
<evidence type="ECO:0000256" key="3">
    <source>
        <dbReference type="ARBA" id="ARBA00022801"/>
    </source>
</evidence>
<dbReference type="Pfam" id="PF18348">
    <property type="entry name" value="SH3_16"/>
    <property type="match status" value="1"/>
</dbReference>
<dbReference type="Proteomes" id="UP000258016">
    <property type="component" value="Chromosome"/>
</dbReference>
<proteinExistence type="inferred from homology"/>